<evidence type="ECO:0000313" key="3">
    <source>
        <dbReference type="Proteomes" id="UP000008332"/>
    </source>
</evidence>
<dbReference type="Pfam" id="PF01584">
    <property type="entry name" value="CheW"/>
    <property type="match status" value="1"/>
</dbReference>
<reference evidence="3" key="1">
    <citation type="submission" date="2006-02" db="EMBL/GenBank/DDBJ databases">
        <title>Complete sequence of chromosome of Rhodoferax ferrireducens DSM 15236.</title>
        <authorList>
            <person name="Copeland A."/>
            <person name="Lucas S."/>
            <person name="Lapidus A."/>
            <person name="Barry K."/>
            <person name="Detter J.C."/>
            <person name="Glavina del Rio T."/>
            <person name="Hammon N."/>
            <person name="Israni S."/>
            <person name="Pitluck S."/>
            <person name="Brettin T."/>
            <person name="Bruce D."/>
            <person name="Han C."/>
            <person name="Tapia R."/>
            <person name="Gilna P."/>
            <person name="Kiss H."/>
            <person name="Schmutz J."/>
            <person name="Larimer F."/>
            <person name="Land M."/>
            <person name="Kyrpides N."/>
            <person name="Ivanova N."/>
            <person name="Richardson P."/>
        </authorList>
    </citation>
    <scope>NUCLEOTIDE SEQUENCE [LARGE SCALE GENOMIC DNA]</scope>
    <source>
        <strain evidence="3">ATCC BAA-621 / DSM 15236 / T118</strain>
    </source>
</reference>
<dbReference type="OrthoDB" id="5298045at2"/>
<dbReference type="SUPFAM" id="SSF50341">
    <property type="entry name" value="CheW-like"/>
    <property type="match status" value="1"/>
</dbReference>
<protein>
    <submittedName>
        <fullName evidence="2">CheW-like protein</fullName>
    </submittedName>
</protein>
<keyword evidence="3" id="KW-1185">Reference proteome</keyword>
<dbReference type="KEGG" id="rfr:Rfer_1373"/>
<dbReference type="SMART" id="SM00260">
    <property type="entry name" value="CheW"/>
    <property type="match status" value="1"/>
</dbReference>
<dbReference type="RefSeq" id="WP_011463675.1">
    <property type="nucleotide sequence ID" value="NC_007908.1"/>
</dbReference>
<dbReference type="Gene3D" id="2.40.50.180">
    <property type="entry name" value="CheA-289, Domain 4"/>
    <property type="match status" value="1"/>
</dbReference>
<dbReference type="AlphaFoldDB" id="Q21YP6"/>
<organism evidence="2 3">
    <name type="scientific">Albidiferax ferrireducens (strain ATCC BAA-621 / DSM 15236 / T118)</name>
    <name type="common">Rhodoferax ferrireducens</name>
    <dbReference type="NCBI Taxonomy" id="338969"/>
    <lineage>
        <taxon>Bacteria</taxon>
        <taxon>Pseudomonadati</taxon>
        <taxon>Pseudomonadota</taxon>
        <taxon>Betaproteobacteria</taxon>
        <taxon>Burkholderiales</taxon>
        <taxon>Comamonadaceae</taxon>
        <taxon>Rhodoferax</taxon>
    </lineage>
</organism>
<accession>Q21YP6</accession>
<dbReference type="InterPro" id="IPR036061">
    <property type="entry name" value="CheW-like_dom_sf"/>
</dbReference>
<name>Q21YP6_ALBFT</name>
<dbReference type="EMBL" id="CP000267">
    <property type="protein sequence ID" value="ABD69107.1"/>
    <property type="molecule type" value="Genomic_DNA"/>
</dbReference>
<gene>
    <name evidence="2" type="ordered locus">Rfer_1373</name>
</gene>
<sequence>MANREALRELQTRLASRLQAARSGDVSVAWLAVKAGESNYLFPLAQSGEIFPLTNVQVVPYCRQWFMGVVNLRGGLFGVVDLASFMSGGSTRGRTEQSLAESSVITINSALELNCALMVDGLAGLRKRDAFAGAEAPPEGSPVFFGTRFTDRDGAHWQEINLQSLSQLPEFLSISA</sequence>
<dbReference type="HOGENOM" id="CLU_048995_6_0_4"/>
<dbReference type="PROSITE" id="PS50851">
    <property type="entry name" value="CHEW"/>
    <property type="match status" value="1"/>
</dbReference>
<dbReference type="STRING" id="338969.Rfer_1373"/>
<dbReference type="InterPro" id="IPR002545">
    <property type="entry name" value="CheW-lke_dom"/>
</dbReference>
<feature type="domain" description="CheW-like" evidence="1">
    <location>
        <begin position="27"/>
        <end position="171"/>
    </location>
</feature>
<dbReference type="Proteomes" id="UP000008332">
    <property type="component" value="Chromosome"/>
</dbReference>
<dbReference type="eggNOG" id="COG0835">
    <property type="taxonomic scope" value="Bacteria"/>
</dbReference>
<dbReference type="GO" id="GO:0007165">
    <property type="term" value="P:signal transduction"/>
    <property type="evidence" value="ECO:0007669"/>
    <property type="project" value="InterPro"/>
</dbReference>
<dbReference type="GO" id="GO:0006935">
    <property type="term" value="P:chemotaxis"/>
    <property type="evidence" value="ECO:0007669"/>
    <property type="project" value="InterPro"/>
</dbReference>
<proteinExistence type="predicted"/>
<evidence type="ECO:0000313" key="2">
    <source>
        <dbReference type="EMBL" id="ABD69107.1"/>
    </source>
</evidence>
<evidence type="ECO:0000259" key="1">
    <source>
        <dbReference type="PROSITE" id="PS50851"/>
    </source>
</evidence>